<feature type="domain" description="Flavoprotein" evidence="5">
    <location>
        <begin position="20"/>
        <end position="191"/>
    </location>
</feature>
<dbReference type="InterPro" id="IPR035929">
    <property type="entry name" value="CoaB-like_sf"/>
</dbReference>
<feature type="region of interest" description="Phosphopantothenoylcysteine decarboxylase" evidence="3">
    <location>
        <begin position="1"/>
        <end position="206"/>
    </location>
</feature>
<keyword evidence="2 3" id="KW-0456">Lyase</keyword>
<dbReference type="AlphaFoldDB" id="A0A066ULM2"/>
<evidence type="ECO:0000313" key="8">
    <source>
        <dbReference type="Proteomes" id="UP000035860"/>
    </source>
</evidence>
<dbReference type="InterPro" id="IPR007085">
    <property type="entry name" value="DNA/pantothenate-metab_flavo_C"/>
</dbReference>
<protein>
    <recommendedName>
        <fullName evidence="3">Coenzyme A biosynthesis bifunctional protein CoaBC</fullName>
    </recommendedName>
    <alternativeName>
        <fullName evidence="3">DNA/pantothenate metabolism flavoprotein</fullName>
    </alternativeName>
    <alternativeName>
        <fullName evidence="3">Phosphopantothenoylcysteine synthetase/decarboxylase</fullName>
        <shortName evidence="3">PPCS-PPCDC</shortName>
    </alternativeName>
    <domain>
        <recommendedName>
            <fullName evidence="3">Phosphopantothenoylcysteine decarboxylase</fullName>
            <shortName evidence="3">PPC decarboxylase</shortName>
            <shortName evidence="3">PPC-DC</shortName>
            <ecNumber evidence="3">4.1.1.36</ecNumber>
        </recommendedName>
        <alternativeName>
            <fullName evidence="3">CoaC</fullName>
        </alternativeName>
    </domain>
    <domain>
        <recommendedName>
            <fullName evidence="3">Phosphopantothenate--cysteine ligase</fullName>
            <ecNumber evidence="3">6.3.2.5</ecNumber>
        </recommendedName>
        <alternativeName>
            <fullName evidence="3">CoaB</fullName>
        </alternativeName>
        <alternativeName>
            <fullName evidence="3">Phosphopantothenoylcysteine synthetase</fullName>
            <shortName evidence="3">PPC synthetase</shortName>
            <shortName evidence="3">PPC-S</shortName>
        </alternativeName>
    </domain>
</protein>
<comment type="pathway">
    <text evidence="3 4">Cofactor biosynthesis; coenzyme A biosynthesis; CoA from (R)-pantothenate: step 3/5.</text>
</comment>
<dbReference type="SUPFAM" id="SSF52507">
    <property type="entry name" value="Homo-oligomeric flavin-containing Cys decarboxylases, HFCD"/>
    <property type="match status" value="1"/>
</dbReference>
<comment type="catalytic activity">
    <reaction evidence="3 4">
        <text>(R)-4'-phosphopantothenate + L-cysteine + CTP = N-[(R)-4-phosphopantothenoyl]-L-cysteine + CMP + diphosphate + H(+)</text>
        <dbReference type="Rhea" id="RHEA:19397"/>
        <dbReference type="ChEBI" id="CHEBI:10986"/>
        <dbReference type="ChEBI" id="CHEBI:15378"/>
        <dbReference type="ChEBI" id="CHEBI:33019"/>
        <dbReference type="ChEBI" id="CHEBI:35235"/>
        <dbReference type="ChEBI" id="CHEBI:37563"/>
        <dbReference type="ChEBI" id="CHEBI:59458"/>
        <dbReference type="ChEBI" id="CHEBI:60377"/>
        <dbReference type="EC" id="6.3.2.5"/>
    </reaction>
</comment>
<feature type="binding site" evidence="3">
    <location>
        <position position="362"/>
    </location>
    <ligand>
        <name>CTP</name>
        <dbReference type="ChEBI" id="CHEBI:37563"/>
    </ligand>
</feature>
<gene>
    <name evidence="3" type="primary">coaBC</name>
    <name evidence="7" type="ORF">MBO_05992</name>
</gene>
<organism evidence="7 8">
    <name type="scientific">Moraxella bovoculi 237</name>
    <dbReference type="NCBI Taxonomy" id="743974"/>
    <lineage>
        <taxon>Bacteria</taxon>
        <taxon>Pseudomonadati</taxon>
        <taxon>Pseudomonadota</taxon>
        <taxon>Gammaproteobacteria</taxon>
        <taxon>Moraxellales</taxon>
        <taxon>Moraxellaceae</taxon>
        <taxon>Moraxella</taxon>
    </lineage>
</organism>
<accession>A0A066ULM2</accession>
<dbReference type="SUPFAM" id="SSF102645">
    <property type="entry name" value="CoaB-like"/>
    <property type="match status" value="1"/>
</dbReference>
<feature type="domain" description="DNA/pantothenate metabolism flavoprotein C-terminal" evidence="6">
    <location>
        <begin position="202"/>
        <end position="417"/>
    </location>
</feature>
<keyword evidence="3 4" id="KW-0436">Ligase</keyword>
<evidence type="ECO:0000256" key="2">
    <source>
        <dbReference type="ARBA" id="ARBA00023239"/>
    </source>
</evidence>
<dbReference type="Gene3D" id="3.40.50.1950">
    <property type="entry name" value="Flavin prenyltransferase-like"/>
    <property type="match status" value="1"/>
</dbReference>
<dbReference type="Gene3D" id="3.40.50.10300">
    <property type="entry name" value="CoaB-like"/>
    <property type="match status" value="1"/>
</dbReference>
<feature type="active site" description="Proton donor" evidence="3">
    <location>
        <position position="171"/>
    </location>
</feature>
<evidence type="ECO:0000259" key="5">
    <source>
        <dbReference type="Pfam" id="PF02441"/>
    </source>
</evidence>
<dbReference type="eggNOG" id="COG0452">
    <property type="taxonomic scope" value="Bacteria"/>
</dbReference>
<feature type="binding site" evidence="3">
    <location>
        <position position="298"/>
    </location>
    <ligand>
        <name>CTP</name>
        <dbReference type="ChEBI" id="CHEBI:37563"/>
    </ligand>
</feature>
<dbReference type="Pfam" id="PF04127">
    <property type="entry name" value="DFP"/>
    <property type="match status" value="1"/>
</dbReference>
<sequence>MIDVIIATFLIKDNAMTHPKILLAITGGISAYKSAILARLLMKAGCSVRVMMTDGACEFITPLTLQALTGNEVHTKLLDDEAERGMGHIELAKWADMVVIAPASANTIGKLAHGLADNLVTTVALATTAPIVIVPAMNQAMYAHAIVQDNLAKLTRFGYTVLTPDSGEQACGDVGLGRLPEPDDLCERILTLLAKRQTPQALHGKKVVITAGATIEAIDPVRFLSNHSTGKMGFAIARACVNAGADVTLIAGRAVHLPTPFGAKRLTVGNANDMLTACQSVMTNDSDTIFIATAAVADYKVKSIATQKIKKTSDQDGLTLELIKNPDILATMSHTFPSAIMVGFAAETQDTENYARTKLTAKNLDMIAVNDVSDKSIGFGSDNNAMTVFFAERYGRDKLVLDKDSKDNIAARIVDAIGGVLGR</sequence>
<keyword evidence="3" id="KW-0479">Metal-binding</keyword>
<keyword evidence="8" id="KW-1185">Reference proteome</keyword>
<comment type="caution">
    <text evidence="7">The sequence shown here is derived from an EMBL/GenBank/DDBJ whole genome shotgun (WGS) entry which is preliminary data.</text>
</comment>
<dbReference type="HAMAP" id="MF_02225">
    <property type="entry name" value="CoaBC"/>
    <property type="match status" value="1"/>
</dbReference>
<dbReference type="GO" id="GO:0015941">
    <property type="term" value="P:pantothenate catabolic process"/>
    <property type="evidence" value="ECO:0007669"/>
    <property type="project" value="InterPro"/>
</dbReference>
<evidence type="ECO:0000313" key="7">
    <source>
        <dbReference type="EMBL" id="KDN25064.1"/>
    </source>
</evidence>
<dbReference type="InterPro" id="IPR003382">
    <property type="entry name" value="Flavoprotein"/>
</dbReference>
<feature type="binding site" evidence="3">
    <location>
        <position position="344"/>
    </location>
    <ligand>
        <name>CTP</name>
        <dbReference type="ChEBI" id="CHEBI:37563"/>
    </ligand>
</feature>
<dbReference type="PANTHER" id="PTHR14359">
    <property type="entry name" value="HOMO-OLIGOMERIC FLAVIN CONTAINING CYS DECARBOXYLASE FAMILY"/>
    <property type="match status" value="1"/>
</dbReference>
<dbReference type="EC" id="4.1.1.36" evidence="3"/>
<dbReference type="GO" id="GO:0004632">
    <property type="term" value="F:phosphopantothenate--cysteine ligase activity"/>
    <property type="evidence" value="ECO:0007669"/>
    <property type="project" value="UniProtKB-UniRule"/>
</dbReference>
<dbReference type="Proteomes" id="UP000035860">
    <property type="component" value="Unassembled WGS sequence"/>
</dbReference>
<comment type="function">
    <text evidence="4">Catalyzes two steps in the biosynthesis of coenzyme A. In the first step cysteine is conjugated to 4'-phosphopantothenate to form 4-phosphopantothenoylcysteine, in the latter compound is decarboxylated to form 4'-phosphopantotheine.</text>
</comment>
<keyword evidence="3" id="KW-0460">Magnesium</keyword>
<dbReference type="GO" id="GO:0004633">
    <property type="term" value="F:phosphopantothenoylcysteine decarboxylase activity"/>
    <property type="evidence" value="ECO:0007669"/>
    <property type="project" value="UniProtKB-UniRule"/>
</dbReference>
<dbReference type="InterPro" id="IPR005252">
    <property type="entry name" value="CoaBC"/>
</dbReference>
<evidence type="ECO:0000256" key="3">
    <source>
        <dbReference type="HAMAP-Rule" id="MF_02225"/>
    </source>
</evidence>
<dbReference type="EC" id="6.3.2.5" evidence="3"/>
<dbReference type="GO" id="GO:0010181">
    <property type="term" value="F:FMN binding"/>
    <property type="evidence" value="ECO:0007669"/>
    <property type="project" value="UniProtKB-UniRule"/>
</dbReference>
<keyword evidence="3" id="KW-0511">Multifunctional enzyme</keyword>
<comment type="pathway">
    <text evidence="3 4">Cofactor biosynthesis; coenzyme A biosynthesis; CoA from (R)-pantothenate: step 2/5.</text>
</comment>
<feature type="binding site" evidence="3">
    <location>
        <begin position="326"/>
        <end position="329"/>
    </location>
    <ligand>
        <name>CTP</name>
        <dbReference type="ChEBI" id="CHEBI:37563"/>
    </ligand>
</feature>
<evidence type="ECO:0000256" key="1">
    <source>
        <dbReference type="ARBA" id="ARBA00022793"/>
    </source>
</evidence>
<dbReference type="PANTHER" id="PTHR14359:SF6">
    <property type="entry name" value="PHOSPHOPANTOTHENOYLCYSTEINE DECARBOXYLASE"/>
    <property type="match status" value="1"/>
</dbReference>
<dbReference type="GO" id="GO:0071513">
    <property type="term" value="C:phosphopantothenoylcysteine decarboxylase complex"/>
    <property type="evidence" value="ECO:0007669"/>
    <property type="project" value="TreeGrafter"/>
</dbReference>
<dbReference type="GO" id="GO:0046872">
    <property type="term" value="F:metal ion binding"/>
    <property type="evidence" value="ECO:0007669"/>
    <property type="project" value="UniProtKB-KW"/>
</dbReference>
<dbReference type="NCBIfam" id="TIGR00521">
    <property type="entry name" value="coaBC_dfp"/>
    <property type="match status" value="1"/>
</dbReference>
<comment type="caution">
    <text evidence="3">Lacks conserved residue(s) required for the propagation of feature annotation.</text>
</comment>
<keyword evidence="3 4" id="KW-0288">FMN</keyword>
<comment type="similarity">
    <text evidence="3 4">In the C-terminal section; belongs to the PPC synthetase family.</text>
</comment>
<feature type="region of interest" description="Phosphopantothenate--cysteine ligase" evidence="3">
    <location>
        <begin position="207"/>
        <end position="423"/>
    </location>
</feature>
<dbReference type="Pfam" id="PF02441">
    <property type="entry name" value="Flavoprotein"/>
    <property type="match status" value="1"/>
</dbReference>
<keyword evidence="1 3" id="KW-0210">Decarboxylase</keyword>
<evidence type="ECO:0000259" key="6">
    <source>
        <dbReference type="Pfam" id="PF04127"/>
    </source>
</evidence>
<comment type="function">
    <text evidence="3">Catalyzes two sequential steps in the biosynthesis of coenzyme A. In the first step cysteine is conjugated to 4'-phosphopantothenate to form 4-phosphopantothenoylcysteine. In the second step the latter compound is decarboxylated to form 4'-phosphopantotheine.</text>
</comment>
<dbReference type="InterPro" id="IPR036551">
    <property type="entry name" value="Flavin_trans-like"/>
</dbReference>
<comment type="cofactor">
    <cofactor evidence="3">
        <name>Mg(2+)</name>
        <dbReference type="ChEBI" id="CHEBI:18420"/>
    </cofactor>
</comment>
<proteinExistence type="inferred from homology"/>
<evidence type="ECO:0000256" key="4">
    <source>
        <dbReference type="RuleBase" id="RU364078"/>
    </source>
</evidence>
<comment type="cofactor">
    <cofactor evidence="3">
        <name>FMN</name>
        <dbReference type="ChEBI" id="CHEBI:58210"/>
    </cofactor>
    <text evidence="3">Binds 1 FMN per subunit.</text>
</comment>
<comment type="similarity">
    <text evidence="3 4">In the N-terminal section; belongs to the HFCD (homo-oligomeric flavin containing Cys decarboxylase) superfamily.</text>
</comment>
<reference evidence="7 8" key="1">
    <citation type="journal article" date="2014" name="Genome Announc.">
        <title>Draft Genome Sequence of Moraxella bovoculi Strain 237T (ATCC BAA-1259T) Isolated from a Calf with Infectious Bovine Keratoconjunctivitis.</title>
        <authorList>
            <person name="Calcutt M.J."/>
            <person name="Foecking M.F."/>
            <person name="Martin N.T."/>
            <person name="Mhlanga-Mutangadura T."/>
            <person name="Reilly T.J."/>
        </authorList>
    </citation>
    <scope>NUCLEOTIDE SEQUENCE [LARGE SCALE GENOMIC DNA]</scope>
    <source>
        <strain evidence="7 8">237</strain>
    </source>
</reference>
<name>A0A066ULM2_9GAMM</name>
<keyword evidence="3 4" id="KW-0285">Flavoprotein</keyword>
<dbReference type="EMBL" id="AOMT01000023">
    <property type="protein sequence ID" value="KDN25064.1"/>
    <property type="molecule type" value="Genomic_DNA"/>
</dbReference>
<dbReference type="GO" id="GO:0015937">
    <property type="term" value="P:coenzyme A biosynthetic process"/>
    <property type="evidence" value="ECO:0007669"/>
    <property type="project" value="UniProtKB-UniRule"/>
</dbReference>
<dbReference type="UniPathway" id="UPA00241">
    <property type="reaction ID" value="UER00353"/>
</dbReference>
<feature type="binding site" evidence="3">
    <location>
        <position position="358"/>
    </location>
    <ligand>
        <name>CTP</name>
        <dbReference type="ChEBI" id="CHEBI:37563"/>
    </ligand>
</feature>
<feature type="binding site" evidence="3">
    <location>
        <position position="308"/>
    </location>
    <ligand>
        <name>CTP</name>
        <dbReference type="ChEBI" id="CHEBI:37563"/>
    </ligand>
</feature>
<comment type="catalytic activity">
    <reaction evidence="3 4">
        <text>N-[(R)-4-phosphopantothenoyl]-L-cysteine + H(+) = (R)-4'-phosphopantetheine + CO2</text>
        <dbReference type="Rhea" id="RHEA:16793"/>
        <dbReference type="ChEBI" id="CHEBI:15378"/>
        <dbReference type="ChEBI" id="CHEBI:16526"/>
        <dbReference type="ChEBI" id="CHEBI:59458"/>
        <dbReference type="ChEBI" id="CHEBI:61723"/>
        <dbReference type="EC" id="4.1.1.36"/>
    </reaction>
</comment>